<dbReference type="InterPro" id="IPR015058">
    <property type="entry name" value="DUF1878"/>
</dbReference>
<sequence length="120" mass="14507">MAEFHKKSRETTSFHLQLLSRVMDLDKYPMIRLVIENHLSRQEYEELFQLLEELDEKYASQKEEGLLDYSSLLIHFVGMLDEKLDPHETIRALKKEGYYPSLMGEFIQIMQRENLERKRR</sequence>
<organism evidence="2 3">
    <name type="scientific">Virgibacillus sediminis</name>
    <dbReference type="NCBI Taxonomy" id="202260"/>
    <lineage>
        <taxon>Bacteria</taxon>
        <taxon>Bacillati</taxon>
        <taxon>Bacillota</taxon>
        <taxon>Bacilli</taxon>
        <taxon>Bacillales</taxon>
        <taxon>Bacillaceae</taxon>
        <taxon>Virgibacillus</taxon>
    </lineage>
</organism>
<dbReference type="RefSeq" id="WP_390304373.1">
    <property type="nucleotide sequence ID" value="NZ_JBHRRZ010000011.1"/>
</dbReference>
<accession>A0ABV7A516</accession>
<gene>
    <name evidence="2" type="ORF">ACFODW_06280</name>
</gene>
<comment type="caution">
    <text evidence="2">The sequence shown here is derived from an EMBL/GenBank/DDBJ whole genome shotgun (WGS) entry which is preliminary data.</text>
</comment>
<feature type="coiled-coil region" evidence="1">
    <location>
        <begin position="37"/>
        <end position="64"/>
    </location>
</feature>
<keyword evidence="3" id="KW-1185">Reference proteome</keyword>
<dbReference type="EMBL" id="JBHRRZ010000011">
    <property type="protein sequence ID" value="MFC2947948.1"/>
    <property type="molecule type" value="Genomic_DNA"/>
</dbReference>
<keyword evidence="1" id="KW-0175">Coiled coil</keyword>
<dbReference type="Pfam" id="PF08963">
    <property type="entry name" value="DUF1878"/>
    <property type="match status" value="1"/>
</dbReference>
<dbReference type="SUPFAM" id="SSF109915">
    <property type="entry name" value="Hypothetical protein YhaI"/>
    <property type="match status" value="1"/>
</dbReference>
<dbReference type="InterPro" id="IPR035945">
    <property type="entry name" value="YhaI-like_sf"/>
</dbReference>
<evidence type="ECO:0000313" key="3">
    <source>
        <dbReference type="Proteomes" id="UP001595387"/>
    </source>
</evidence>
<proteinExistence type="predicted"/>
<name>A0ABV7A516_9BACI</name>
<evidence type="ECO:0000313" key="2">
    <source>
        <dbReference type="EMBL" id="MFC2947948.1"/>
    </source>
</evidence>
<protein>
    <submittedName>
        <fullName evidence="2">DUF1878 family protein</fullName>
    </submittedName>
</protein>
<dbReference type="Proteomes" id="UP001595387">
    <property type="component" value="Unassembled WGS sequence"/>
</dbReference>
<dbReference type="Gene3D" id="1.10.3750.10">
    <property type="entry name" value="YhaI-like"/>
    <property type="match status" value="1"/>
</dbReference>
<evidence type="ECO:0000256" key="1">
    <source>
        <dbReference type="SAM" id="Coils"/>
    </source>
</evidence>
<reference evidence="3" key="1">
    <citation type="journal article" date="2019" name="Int. J. Syst. Evol. Microbiol.">
        <title>The Global Catalogue of Microorganisms (GCM) 10K type strain sequencing project: providing services to taxonomists for standard genome sequencing and annotation.</title>
        <authorList>
            <consortium name="The Broad Institute Genomics Platform"/>
            <consortium name="The Broad Institute Genome Sequencing Center for Infectious Disease"/>
            <person name="Wu L."/>
            <person name="Ma J."/>
        </authorList>
    </citation>
    <scope>NUCLEOTIDE SEQUENCE [LARGE SCALE GENOMIC DNA]</scope>
    <source>
        <strain evidence="3">KCTC 13193</strain>
    </source>
</reference>